<organism evidence="1">
    <name type="scientific">Arundo donax</name>
    <name type="common">Giant reed</name>
    <name type="synonym">Donax arundinaceus</name>
    <dbReference type="NCBI Taxonomy" id="35708"/>
    <lineage>
        <taxon>Eukaryota</taxon>
        <taxon>Viridiplantae</taxon>
        <taxon>Streptophyta</taxon>
        <taxon>Embryophyta</taxon>
        <taxon>Tracheophyta</taxon>
        <taxon>Spermatophyta</taxon>
        <taxon>Magnoliopsida</taxon>
        <taxon>Liliopsida</taxon>
        <taxon>Poales</taxon>
        <taxon>Poaceae</taxon>
        <taxon>PACMAD clade</taxon>
        <taxon>Arundinoideae</taxon>
        <taxon>Arundineae</taxon>
        <taxon>Arundo</taxon>
    </lineage>
</organism>
<protein>
    <submittedName>
        <fullName evidence="1">Uncharacterized protein</fullName>
    </submittedName>
</protein>
<name>A0A0A9HLD8_ARUDO</name>
<proteinExistence type="predicted"/>
<sequence>MLLALQLTHLNRIWRSCKIK</sequence>
<evidence type="ECO:0000313" key="1">
    <source>
        <dbReference type="EMBL" id="JAE33713.1"/>
    </source>
</evidence>
<reference evidence="1" key="1">
    <citation type="submission" date="2014-09" db="EMBL/GenBank/DDBJ databases">
        <authorList>
            <person name="Magalhaes I.L.F."/>
            <person name="Oliveira U."/>
            <person name="Santos F.R."/>
            <person name="Vidigal T.H.D.A."/>
            <person name="Brescovit A.D."/>
            <person name="Santos A.J."/>
        </authorList>
    </citation>
    <scope>NUCLEOTIDE SEQUENCE</scope>
    <source>
        <tissue evidence="1">Shoot tissue taken approximately 20 cm above the soil surface</tissue>
    </source>
</reference>
<reference evidence="1" key="2">
    <citation type="journal article" date="2015" name="Data Brief">
        <title>Shoot transcriptome of the giant reed, Arundo donax.</title>
        <authorList>
            <person name="Barrero R.A."/>
            <person name="Guerrero F.D."/>
            <person name="Moolhuijzen P."/>
            <person name="Goolsby J.A."/>
            <person name="Tidwell J."/>
            <person name="Bellgard S.E."/>
            <person name="Bellgard M.I."/>
        </authorList>
    </citation>
    <scope>NUCLEOTIDE SEQUENCE</scope>
    <source>
        <tissue evidence="1">Shoot tissue taken approximately 20 cm above the soil surface</tissue>
    </source>
</reference>
<accession>A0A0A9HLD8</accession>
<dbReference type="AlphaFoldDB" id="A0A0A9HLD8"/>
<dbReference type="EMBL" id="GBRH01164183">
    <property type="protein sequence ID" value="JAE33713.1"/>
    <property type="molecule type" value="Transcribed_RNA"/>
</dbReference>